<name>A0A1M7TXE0_9BRAD</name>
<dbReference type="RefSeq" id="WP_072818632.1">
    <property type="nucleotide sequence ID" value="NZ_LT670849.1"/>
</dbReference>
<accession>A0A1M7TXE0</accession>
<evidence type="ECO:0000313" key="2">
    <source>
        <dbReference type="EMBL" id="SHN75419.1"/>
    </source>
</evidence>
<dbReference type="OrthoDB" id="9804723at2"/>
<dbReference type="InterPro" id="IPR050228">
    <property type="entry name" value="Carboxylesterase_BioH"/>
</dbReference>
<feature type="domain" description="AB hydrolase-1" evidence="1">
    <location>
        <begin position="20"/>
        <end position="253"/>
    </location>
</feature>
<dbReference type="SUPFAM" id="SSF53474">
    <property type="entry name" value="alpha/beta-Hydrolases"/>
    <property type="match status" value="1"/>
</dbReference>
<evidence type="ECO:0000313" key="3">
    <source>
        <dbReference type="Proteomes" id="UP000184096"/>
    </source>
</evidence>
<dbReference type="PANTHER" id="PTHR43194:SF2">
    <property type="entry name" value="PEROXISOMAL MEMBRANE PROTEIN LPX1"/>
    <property type="match status" value="1"/>
</dbReference>
<keyword evidence="3" id="KW-1185">Reference proteome</keyword>
<reference evidence="3" key="1">
    <citation type="submission" date="2016-11" db="EMBL/GenBank/DDBJ databases">
        <authorList>
            <person name="Varghese N."/>
            <person name="Submissions S."/>
        </authorList>
    </citation>
    <scope>NUCLEOTIDE SEQUENCE [LARGE SCALE GENOMIC DNA]</scope>
    <source>
        <strain evidence="3">GAS401</strain>
    </source>
</reference>
<proteinExistence type="predicted"/>
<sequence>MLDDPQGAIDYEESGNGATIVFVPGSCSTAAAWRPIVAALAGRFRCVTTSLPGYGGTAERRTPIDPPMTREVEVVEAVVRRATGARHTPVHLVGHSFGGQVALAVALRRQVPVASLVIAEATTLDLLRAAGEIDHYQAFRDVTDRYFAAFQQGRPEAIAALIDFYSGPGTFESWPARARDFMVANAPTNILDWASAYGFLLPLPALQTIDVSTCVVCGSVSHPALRRASELLSIHLPDASFVTIADAAHFMISTHRKKWPASSLATAVRRQVVACRVSLHWVLD</sequence>
<dbReference type="Pfam" id="PF12697">
    <property type="entry name" value="Abhydrolase_6"/>
    <property type="match status" value="1"/>
</dbReference>
<dbReference type="Gene3D" id="3.40.50.1820">
    <property type="entry name" value="alpha/beta hydrolase"/>
    <property type="match status" value="1"/>
</dbReference>
<dbReference type="EMBL" id="LT670849">
    <property type="protein sequence ID" value="SHN75419.1"/>
    <property type="molecule type" value="Genomic_DNA"/>
</dbReference>
<gene>
    <name evidence="2" type="ORF">SAMN05444170_2954</name>
</gene>
<organism evidence="2 3">
    <name type="scientific">Bradyrhizobium erythrophlei</name>
    <dbReference type="NCBI Taxonomy" id="1437360"/>
    <lineage>
        <taxon>Bacteria</taxon>
        <taxon>Pseudomonadati</taxon>
        <taxon>Pseudomonadota</taxon>
        <taxon>Alphaproteobacteria</taxon>
        <taxon>Hyphomicrobiales</taxon>
        <taxon>Nitrobacteraceae</taxon>
        <taxon>Bradyrhizobium</taxon>
    </lineage>
</organism>
<dbReference type="InterPro" id="IPR029058">
    <property type="entry name" value="AB_hydrolase_fold"/>
</dbReference>
<evidence type="ECO:0000259" key="1">
    <source>
        <dbReference type="Pfam" id="PF12697"/>
    </source>
</evidence>
<dbReference type="AlphaFoldDB" id="A0A1M7TXE0"/>
<dbReference type="InterPro" id="IPR000073">
    <property type="entry name" value="AB_hydrolase_1"/>
</dbReference>
<dbReference type="Proteomes" id="UP000184096">
    <property type="component" value="Chromosome I"/>
</dbReference>
<protein>
    <submittedName>
        <fullName evidence="2">Pimeloyl-ACP methyl ester carboxylesterase</fullName>
    </submittedName>
</protein>
<dbReference type="PANTHER" id="PTHR43194">
    <property type="entry name" value="HYDROLASE ALPHA/BETA FOLD FAMILY"/>
    <property type="match status" value="1"/>
</dbReference>